<evidence type="ECO:0000313" key="2">
    <source>
        <dbReference type="EMBL" id="SHL15866.1"/>
    </source>
</evidence>
<accession>A0A1M6YC44</accession>
<dbReference type="Proteomes" id="UP000184248">
    <property type="component" value="Unassembled WGS sequence"/>
</dbReference>
<proteinExistence type="predicted"/>
<evidence type="ECO:0000256" key="1">
    <source>
        <dbReference type="SAM" id="MobiDB-lite"/>
    </source>
</evidence>
<feature type="region of interest" description="Disordered" evidence="1">
    <location>
        <begin position="1"/>
        <end position="31"/>
    </location>
</feature>
<evidence type="ECO:0000313" key="3">
    <source>
        <dbReference type="Proteomes" id="UP000184248"/>
    </source>
</evidence>
<dbReference type="AlphaFoldDB" id="A0A1M6YC44"/>
<gene>
    <name evidence="2" type="ORF">SAMN05192556_108129</name>
</gene>
<name>A0A1M6YC44_9GAMM</name>
<protein>
    <submittedName>
        <fullName evidence="2">Uncharacterized protein</fullName>
    </submittedName>
</protein>
<organism evidence="2 3">
    <name type="scientific">Halomonas caseinilytica</name>
    <dbReference type="NCBI Taxonomy" id="438744"/>
    <lineage>
        <taxon>Bacteria</taxon>
        <taxon>Pseudomonadati</taxon>
        <taxon>Pseudomonadota</taxon>
        <taxon>Gammaproteobacteria</taxon>
        <taxon>Oceanospirillales</taxon>
        <taxon>Halomonadaceae</taxon>
        <taxon>Halomonas</taxon>
    </lineage>
</organism>
<sequence>MLSEGLVGGQAMKTPPDMPAAWFDERAAQKR</sequence>
<keyword evidence="3" id="KW-1185">Reference proteome</keyword>
<dbReference type="EMBL" id="FRAL01000008">
    <property type="protein sequence ID" value="SHL15866.1"/>
    <property type="molecule type" value="Genomic_DNA"/>
</dbReference>
<reference evidence="3" key="1">
    <citation type="submission" date="2016-11" db="EMBL/GenBank/DDBJ databases">
        <authorList>
            <person name="Varghese N."/>
            <person name="Submissions S."/>
        </authorList>
    </citation>
    <scope>NUCLEOTIDE SEQUENCE [LARGE SCALE GENOMIC DNA]</scope>
    <source>
        <strain evidence="3">ALO Sharm</strain>
    </source>
</reference>